<feature type="region of interest" description="Disordered" evidence="1">
    <location>
        <begin position="39"/>
        <end position="67"/>
    </location>
</feature>
<sequence>MSNGCDPNLMTAQERLDEAAQILTVGFVRYRQKRVEKSLPRERNSLDKKAKQSVHVSEKVLQKGDNA</sequence>
<dbReference type="EMBL" id="LO017727">
    <property type="protein sequence ID" value="CRH06176.1"/>
    <property type="molecule type" value="Genomic_DNA"/>
</dbReference>
<protein>
    <submittedName>
        <fullName evidence="2">Uncharacterized protein</fullName>
    </submittedName>
</protein>
<dbReference type="AlphaFoldDB" id="A0A1S7LK82"/>
<accession>A0A1S7LK82</accession>
<reference evidence="2" key="1">
    <citation type="submission" date="2015-04" db="EMBL/GenBank/DDBJ databases">
        <authorList>
            <person name="Syromyatnikov M.Y."/>
            <person name="Popov V.N."/>
        </authorList>
    </citation>
    <scope>NUCLEOTIDE SEQUENCE</scope>
    <source>
        <strain evidence="2">MO-1</strain>
    </source>
</reference>
<gene>
    <name evidence="2" type="ORF">MAGMO_2003</name>
</gene>
<name>A0A1S7LK82_MAGMO</name>
<organism evidence="2">
    <name type="scientific">Magnetococcus massalia (strain MO-1)</name>
    <dbReference type="NCBI Taxonomy" id="451514"/>
    <lineage>
        <taxon>Bacteria</taxon>
        <taxon>Pseudomonadati</taxon>
        <taxon>Pseudomonadota</taxon>
        <taxon>Magnetococcia</taxon>
        <taxon>Magnetococcales</taxon>
        <taxon>Magnetococcaceae</taxon>
        <taxon>Magnetococcus</taxon>
    </lineage>
</organism>
<proteinExistence type="predicted"/>
<evidence type="ECO:0000313" key="2">
    <source>
        <dbReference type="EMBL" id="CRH06176.1"/>
    </source>
</evidence>
<evidence type="ECO:0000256" key="1">
    <source>
        <dbReference type="SAM" id="MobiDB-lite"/>
    </source>
</evidence>